<accession>A0A5S6Q0Z7</accession>
<organism evidence="1 2">
    <name type="scientific">Trichuris muris</name>
    <name type="common">Mouse whipworm</name>
    <dbReference type="NCBI Taxonomy" id="70415"/>
    <lineage>
        <taxon>Eukaryota</taxon>
        <taxon>Metazoa</taxon>
        <taxon>Ecdysozoa</taxon>
        <taxon>Nematoda</taxon>
        <taxon>Enoplea</taxon>
        <taxon>Dorylaimia</taxon>
        <taxon>Trichinellida</taxon>
        <taxon>Trichuridae</taxon>
        <taxon>Trichuris</taxon>
    </lineage>
</organism>
<name>A0A5S6Q0Z7_TRIMR</name>
<proteinExistence type="predicted"/>
<dbReference type="AlphaFoldDB" id="A0A5S6Q0Z7"/>
<evidence type="ECO:0000313" key="2">
    <source>
        <dbReference type="WBParaSite" id="TMUE_0000000915.1"/>
    </source>
</evidence>
<keyword evidence="1" id="KW-1185">Reference proteome</keyword>
<dbReference type="WBParaSite" id="TMUE_0000000915.1">
    <property type="protein sequence ID" value="TMUE_0000000915.1"/>
    <property type="gene ID" value="WBGene00296836"/>
</dbReference>
<sequence length="112" mass="12526">MKNSVRVRISGLQQEKRDGTLEKEVEKFCRRLRLFGRIVFGQQHVCRRRSGGQVGGRSGSKAYARHRSSPNGSILLLQSIRLKSRSVGCLPCCFCFSSCCSFSDLALRNSIA</sequence>
<protein>
    <submittedName>
        <fullName evidence="2">Uncharacterized protein</fullName>
    </submittedName>
</protein>
<evidence type="ECO:0000313" key="1">
    <source>
        <dbReference type="Proteomes" id="UP000046395"/>
    </source>
</evidence>
<reference evidence="2" key="1">
    <citation type="submission" date="2019-12" db="UniProtKB">
        <authorList>
            <consortium name="WormBaseParasite"/>
        </authorList>
    </citation>
    <scope>IDENTIFICATION</scope>
</reference>
<dbReference type="Proteomes" id="UP000046395">
    <property type="component" value="Unassembled WGS sequence"/>
</dbReference>